<feature type="compositionally biased region" description="Low complexity" evidence="1">
    <location>
        <begin position="573"/>
        <end position="584"/>
    </location>
</feature>
<feature type="region of interest" description="Disordered" evidence="1">
    <location>
        <begin position="564"/>
        <end position="598"/>
    </location>
</feature>
<feature type="region of interest" description="Disordered" evidence="1">
    <location>
        <begin position="1330"/>
        <end position="1396"/>
    </location>
</feature>
<feature type="compositionally biased region" description="Basic residues" evidence="1">
    <location>
        <begin position="653"/>
        <end position="663"/>
    </location>
</feature>
<evidence type="ECO:0000256" key="1">
    <source>
        <dbReference type="SAM" id="MobiDB-lite"/>
    </source>
</evidence>
<feature type="compositionally biased region" description="Polar residues" evidence="1">
    <location>
        <begin position="772"/>
        <end position="791"/>
    </location>
</feature>
<sequence length="1396" mass="152510">MFDQVDDTSRREKCFTTISQLPAFVDPKQIPKRSPFSTFHNHTFLHSVELIIPKEVYPQIKPALAKLDKPRYARVYMSPSSLLEHDFFNTYIKSGTLRMELGKEIYERTGLTGKVIRSGGRKHAKERYLVELNLRLPSMLHGKKGFDRIVWAFSNVLTQSLAWLFCDLEDPASLEEAGNKPIHQLQPQLATCEVQEIDHEQVAMPRLSGDAVESMSEGEAQEYCGGLAEWLALVQMDSPRVKEDDIDPYLSRYAVPDAEETRVDLVSLKWHGLISCHWALRVFLQAKHSNPAWFALAASALGKEAVEGRDGFTVLAEGAKVTCWEGTGASIVTSVSFIFFCFSHLLPLQLPFHLVLPIPLAFLLPSFPSYLEYKMDAEVAPRGKIAEVTPEEEQHLVKLLKLYLNDEWDGVGPISNLSTGVDEVIKPLEGDVIVDTYGTKSHQEPNIPDSVFDSSSSLKEKETENQRIPGINYRSATYDPSDPVLGPATLNFLESYPDTVFVPRPITSEDLAEPKTVSPLDTLVSLDNVDLAPRPHFEPDNDIYPSKYAENCLCCPHDEPADTGSLDASIDQSSVSPPASISNSQKSSATSAGTVEVSKSIKPPTVAASVVAVDNVDSAPPAPTGPEAVKVFTHPIPKSQAQDGKQPPEQNKKPKRTPKKKKKGGDQATPTEKEPPKSAPKSAPKPAPKSTPRKARSKAPEPSDATSTDQPLPTTPAFRKLAPVPVTEATDNIQNNTQVTGAPVSAAPAPTDTFFRMTGPPAPTRNPYETPCQVQEQCETPAQSTTVTPGQTMVRVALPMPRSNWAAPRKPKGDMPQTLPPTPKSQPQNGTPRQGKFRDVEMIPGDPKIKKLQESYLTKLSAASVESKSQSVPKSTWLANSKPALQASTQARKAKTMAHLLEQINRQTAHLQSEAQRLRTNRQLIANSNYPPGSPEHLILAQEWELLKVNWTKSERRKEHFFKAQQQNSMQQHPQAATNQQAVTQPQETSQLLATPQLQKATLPQGTPQSLAAKSQSSPQMQAVPQMNGAFQMNGASQMQAAPRMNGAFQMQGATQRQATSQVQAHQLQGGPQLQAASQMNGAFQMQTIPQVQTTQSQGAPLMQGAPQMNGAFQMQGAIQPQVQAPQLQRGPQFQGTPTRRGTPQVQAHQLQGVSQYQAQVSPQLQATQLQGTPRRQATPQLQAPQLQGTPQYQAQAIPQLQGSPQMHSTPLPQIPFQRPVIPQFQRAPQYQVATQLQGTPRSQAAIEPQYTPRAHAMTPPQTAIRLQGTPSLQGAQQSQRSPQYQAAPHLQGASQFQAVASKYLPVQQSQTALQAQLGHNNNYIARPASRAPSLASHSSGASLKRGFSAMSVTGPGKNLSHPNPNGQWAAGDCGSVGSSPSLNGPQVKRFKFPLK</sequence>
<dbReference type="GO" id="GO:0000171">
    <property type="term" value="F:ribonuclease MRP activity"/>
    <property type="evidence" value="ECO:0007669"/>
    <property type="project" value="TreeGrafter"/>
</dbReference>
<dbReference type="GO" id="GO:0000447">
    <property type="term" value="P:endonucleolytic cleavage in ITS1 to separate SSU-rRNA from 5.8S rRNA and LSU-rRNA from tricistronic rRNA transcript (SSU-rRNA, 5.8S rRNA, LSU-rRNA)"/>
    <property type="evidence" value="ECO:0007669"/>
    <property type="project" value="TreeGrafter"/>
</dbReference>
<dbReference type="PANTHER" id="PTHR15396:SF1">
    <property type="entry name" value="RIBONUCLEASE P PROTEIN SUBUNIT P40"/>
    <property type="match status" value="1"/>
</dbReference>
<evidence type="ECO:0000313" key="2">
    <source>
        <dbReference type="EMBL" id="CAG8367698.1"/>
    </source>
</evidence>
<dbReference type="EMBL" id="CAJVPD010000221">
    <property type="protein sequence ID" value="CAG8367698.1"/>
    <property type="molecule type" value="Genomic_DNA"/>
</dbReference>
<gene>
    <name evidence="2" type="ORF">PSALAMII_LOCUS4288</name>
</gene>
<dbReference type="GO" id="GO:0001682">
    <property type="term" value="P:tRNA 5'-leader removal"/>
    <property type="evidence" value="ECO:0007669"/>
    <property type="project" value="InterPro"/>
</dbReference>
<feature type="compositionally biased region" description="Polar residues" evidence="1">
    <location>
        <begin position="1052"/>
        <end position="1073"/>
    </location>
</feature>
<feature type="region of interest" description="Disordered" evidence="1">
    <location>
        <begin position="444"/>
        <end position="466"/>
    </location>
</feature>
<feature type="compositionally biased region" description="Low complexity" evidence="1">
    <location>
        <begin position="1174"/>
        <end position="1192"/>
    </location>
</feature>
<feature type="region of interest" description="Disordered" evidence="1">
    <location>
        <begin position="964"/>
        <end position="989"/>
    </location>
</feature>
<feature type="compositionally biased region" description="Polar residues" evidence="1">
    <location>
        <begin position="1271"/>
        <end position="1285"/>
    </location>
</feature>
<feature type="region of interest" description="Disordered" evidence="1">
    <location>
        <begin position="1003"/>
        <end position="1022"/>
    </location>
</feature>
<dbReference type="GO" id="GO:0004526">
    <property type="term" value="F:ribonuclease P activity"/>
    <property type="evidence" value="ECO:0007669"/>
    <property type="project" value="TreeGrafter"/>
</dbReference>
<dbReference type="GO" id="GO:0030681">
    <property type="term" value="C:multimeric ribonuclease P complex"/>
    <property type="evidence" value="ECO:0007669"/>
    <property type="project" value="TreeGrafter"/>
</dbReference>
<organism evidence="2 3">
    <name type="scientific">Penicillium salamii</name>
    <dbReference type="NCBI Taxonomy" id="1612424"/>
    <lineage>
        <taxon>Eukaryota</taxon>
        <taxon>Fungi</taxon>
        <taxon>Dikarya</taxon>
        <taxon>Ascomycota</taxon>
        <taxon>Pezizomycotina</taxon>
        <taxon>Eurotiomycetes</taxon>
        <taxon>Eurotiomycetidae</taxon>
        <taxon>Eurotiales</taxon>
        <taxon>Aspergillaceae</taxon>
        <taxon>Penicillium</taxon>
    </lineage>
</organism>
<comment type="caution">
    <text evidence="2">The sequence shown here is derived from an EMBL/GenBank/DDBJ whole genome shotgun (WGS) entry which is preliminary data.</text>
</comment>
<feature type="region of interest" description="Disordered" evidence="1">
    <location>
        <begin position="637"/>
        <end position="840"/>
    </location>
</feature>
<dbReference type="GO" id="GO:0000172">
    <property type="term" value="C:ribonuclease MRP complex"/>
    <property type="evidence" value="ECO:0007669"/>
    <property type="project" value="TreeGrafter"/>
</dbReference>
<feature type="compositionally biased region" description="Low complexity" evidence="1">
    <location>
        <begin position="1330"/>
        <end position="1340"/>
    </location>
</feature>
<accession>A0A9W4IXB0</accession>
<feature type="region of interest" description="Disordered" evidence="1">
    <location>
        <begin position="1271"/>
        <end position="1290"/>
    </location>
</feature>
<feature type="region of interest" description="Disordered" evidence="1">
    <location>
        <begin position="1050"/>
        <end position="1073"/>
    </location>
</feature>
<name>A0A9W4IXB0_9EURO</name>
<protein>
    <submittedName>
        <fullName evidence="2">Uncharacterized protein</fullName>
    </submittedName>
</protein>
<dbReference type="OrthoDB" id="1689567at2759"/>
<feature type="compositionally biased region" description="Polar residues" evidence="1">
    <location>
        <begin position="1123"/>
        <end position="1172"/>
    </location>
</feature>
<proteinExistence type="predicted"/>
<feature type="region of interest" description="Disordered" evidence="1">
    <location>
        <begin position="1123"/>
        <end position="1192"/>
    </location>
</feature>
<dbReference type="PANTHER" id="PTHR15396">
    <property type="entry name" value="RIBONUCLEASE P PROTEIN SUBUNIT P40"/>
    <property type="match status" value="1"/>
</dbReference>
<evidence type="ECO:0000313" key="3">
    <source>
        <dbReference type="Proteomes" id="UP001152592"/>
    </source>
</evidence>
<reference evidence="2" key="1">
    <citation type="submission" date="2021-07" db="EMBL/GenBank/DDBJ databases">
        <authorList>
            <person name="Branca A.L. A."/>
        </authorList>
    </citation>
    <scope>NUCLEOTIDE SEQUENCE</scope>
</reference>
<feature type="compositionally biased region" description="Polar residues" evidence="1">
    <location>
        <begin position="729"/>
        <end position="740"/>
    </location>
</feature>
<dbReference type="Proteomes" id="UP001152592">
    <property type="component" value="Unassembled WGS sequence"/>
</dbReference>
<dbReference type="Pfam" id="PF08584">
    <property type="entry name" value="Ribonuc_P_40"/>
    <property type="match status" value="1"/>
</dbReference>
<dbReference type="InterPro" id="IPR013893">
    <property type="entry name" value="RNase_P_Rpp40"/>
</dbReference>